<evidence type="ECO:0000313" key="2">
    <source>
        <dbReference type="EMBL" id="ACG78761.1"/>
    </source>
</evidence>
<dbReference type="Pfam" id="PF07996">
    <property type="entry name" value="T4SS"/>
    <property type="match status" value="1"/>
</dbReference>
<protein>
    <recommendedName>
        <fullName evidence="4">Type IV secretion system protein</fullName>
    </recommendedName>
</protein>
<name>B4RFU8_PHEZH</name>
<organism evidence="2 3">
    <name type="scientific">Phenylobacterium zucineum (strain HLK1)</name>
    <dbReference type="NCBI Taxonomy" id="450851"/>
    <lineage>
        <taxon>Bacteria</taxon>
        <taxon>Pseudomonadati</taxon>
        <taxon>Pseudomonadota</taxon>
        <taxon>Alphaproteobacteria</taxon>
        <taxon>Caulobacterales</taxon>
        <taxon>Caulobacteraceae</taxon>
        <taxon>Phenylobacterium</taxon>
    </lineage>
</organism>
<dbReference type="InterPro" id="IPR023220">
    <property type="entry name" value="T4SS_VirB5-domain"/>
</dbReference>
<dbReference type="EMBL" id="CP000747">
    <property type="protein sequence ID" value="ACG78761.1"/>
    <property type="molecule type" value="Genomic_DNA"/>
</dbReference>
<dbReference type="KEGG" id="pzu:PHZ_c2351"/>
<dbReference type="STRING" id="450851.PHZ_c2351"/>
<feature type="chain" id="PRO_5002825424" description="Type IV secretion system protein" evidence="1">
    <location>
        <begin position="35"/>
        <end position="242"/>
    </location>
</feature>
<reference evidence="2 3" key="1">
    <citation type="journal article" date="2008" name="BMC Genomics">
        <title>Complete genome of Phenylobacterium zucineum - a novel facultative intracellular bacterium isolated from human erythroleukemia cell line K562.</title>
        <authorList>
            <person name="Luo Y."/>
            <person name="Xu X."/>
            <person name="Ding Z."/>
            <person name="Liu Z."/>
            <person name="Zhang B."/>
            <person name="Yan Z."/>
            <person name="Sun J."/>
            <person name="Hu S."/>
            <person name="Hu X."/>
        </authorList>
    </citation>
    <scope>NUCLEOTIDE SEQUENCE [LARGE SCALE GENOMIC DNA]</scope>
    <source>
        <strain evidence="2 3">HLK1</strain>
    </source>
</reference>
<keyword evidence="1" id="KW-0732">Signal</keyword>
<dbReference type="AlphaFoldDB" id="B4RFU8"/>
<dbReference type="SUPFAM" id="SSF101082">
    <property type="entry name" value="Typo IV secretion system protein TraC"/>
    <property type="match status" value="1"/>
</dbReference>
<evidence type="ECO:0000256" key="1">
    <source>
        <dbReference type="SAM" id="SignalP"/>
    </source>
</evidence>
<gene>
    <name evidence="2" type="ordered locus">PHZ_c2351</name>
</gene>
<dbReference type="eggNOG" id="ENOG50331FZ">
    <property type="taxonomic scope" value="Bacteria"/>
</dbReference>
<keyword evidence="3" id="KW-1185">Reference proteome</keyword>
<dbReference type="InterPro" id="IPR014158">
    <property type="entry name" value="T4SS_VirB5"/>
</dbReference>
<dbReference type="Gene3D" id="1.20.58.430">
    <property type="entry name" value="Type IV secretion system, VirB5-domain"/>
    <property type="match status" value="1"/>
</dbReference>
<sequence>MARPLPASPTRGAMKPLCLPLMLGAISAATPAAAQLVVHDPTNYGSLLRQAQTALDQLNAMKAQLEESRRLYDGFNTASGAGGLAPRLTTPELRDFIPNLDAYVAAARGDLGGLGTLGAQAKGIREGARLHAAPADPDLERQGDRAARDLAVGLAAARAGGERLTGLQDLASAVDAAPNVRAVMDLQARVSAEQALIANDQMRLQGLAMAQAAEDRLQAQRLRERAAAASEARLQLYRRSIR</sequence>
<proteinExistence type="predicted"/>
<feature type="signal peptide" evidence="1">
    <location>
        <begin position="1"/>
        <end position="34"/>
    </location>
</feature>
<dbReference type="CDD" id="cd14262">
    <property type="entry name" value="VirB5_like"/>
    <property type="match status" value="1"/>
</dbReference>
<dbReference type="HOGENOM" id="CLU_096790_0_0_5"/>
<evidence type="ECO:0008006" key="4">
    <source>
        <dbReference type="Google" id="ProtNLM"/>
    </source>
</evidence>
<accession>B4RFU8</accession>
<dbReference type="Proteomes" id="UP000001868">
    <property type="component" value="Chromosome"/>
</dbReference>
<evidence type="ECO:0000313" key="3">
    <source>
        <dbReference type="Proteomes" id="UP000001868"/>
    </source>
</evidence>